<dbReference type="AlphaFoldDB" id="A0ABC8RTN3"/>
<comment type="caution">
    <text evidence="1">The sequence shown here is derived from an EMBL/GenBank/DDBJ whole genome shotgun (WGS) entry which is preliminary data.</text>
</comment>
<proteinExistence type="predicted"/>
<gene>
    <name evidence="1" type="ORF">ILEXP_LOCUS15858</name>
</gene>
<dbReference type="Proteomes" id="UP001642360">
    <property type="component" value="Unassembled WGS sequence"/>
</dbReference>
<name>A0ABC8RTN3_9AQUA</name>
<organism evidence="1 2">
    <name type="scientific">Ilex paraguariensis</name>
    <name type="common">yerba mate</name>
    <dbReference type="NCBI Taxonomy" id="185542"/>
    <lineage>
        <taxon>Eukaryota</taxon>
        <taxon>Viridiplantae</taxon>
        <taxon>Streptophyta</taxon>
        <taxon>Embryophyta</taxon>
        <taxon>Tracheophyta</taxon>
        <taxon>Spermatophyta</taxon>
        <taxon>Magnoliopsida</taxon>
        <taxon>eudicotyledons</taxon>
        <taxon>Gunneridae</taxon>
        <taxon>Pentapetalae</taxon>
        <taxon>asterids</taxon>
        <taxon>campanulids</taxon>
        <taxon>Aquifoliales</taxon>
        <taxon>Aquifoliaceae</taxon>
        <taxon>Ilex</taxon>
    </lineage>
</organism>
<accession>A0ABC8RTN3</accession>
<evidence type="ECO:0000313" key="2">
    <source>
        <dbReference type="Proteomes" id="UP001642360"/>
    </source>
</evidence>
<reference evidence="1 2" key="1">
    <citation type="submission" date="2024-02" db="EMBL/GenBank/DDBJ databases">
        <authorList>
            <person name="Vignale AGUSTIN F."/>
            <person name="Sosa J E."/>
            <person name="Modenutti C."/>
        </authorList>
    </citation>
    <scope>NUCLEOTIDE SEQUENCE [LARGE SCALE GENOMIC DNA]</scope>
</reference>
<keyword evidence="2" id="KW-1185">Reference proteome</keyword>
<evidence type="ECO:0000313" key="1">
    <source>
        <dbReference type="EMBL" id="CAK9147925.1"/>
    </source>
</evidence>
<dbReference type="EMBL" id="CAUOFW020001724">
    <property type="protein sequence ID" value="CAK9147925.1"/>
    <property type="molecule type" value="Genomic_DNA"/>
</dbReference>
<sequence>MDATIGKLEASFAKKRVPCGLENPSSFPLMKPSVFTKPEVVNIRERYRFPNGVSMKDLLCIWPFRDLSYAVQGLGHGEGSCQDAMRVWSRGEGSFFLQACTSVSEQRSKTSVAASDTTLALTRPQDQENAMTTVRVEAIELATSMTMLEVSDTSQPAPSSSRSAPTMPSLLSSIQLASCGLLSIISQADLQ</sequence>
<protein>
    <submittedName>
        <fullName evidence="1">Uncharacterized protein</fullName>
    </submittedName>
</protein>